<protein>
    <recommendedName>
        <fullName evidence="3">AraC family transcriptional regulator</fullName>
    </recommendedName>
</protein>
<dbReference type="AlphaFoldDB" id="A0A0X8NY76"/>
<evidence type="ECO:0000313" key="1">
    <source>
        <dbReference type="EMBL" id="AMG36454.1"/>
    </source>
</evidence>
<reference evidence="2" key="1">
    <citation type="submission" date="2015-12" db="EMBL/GenBank/DDBJ databases">
        <title>FDA dAtabase for Regulatory Grade micrObial Sequences (FDA-ARGOS): Supporting development and validation of Infectious Disease Dx tests.</title>
        <authorList>
            <person name="Case J."/>
            <person name="Tallon L."/>
            <person name="Sadzewicz L."/>
            <person name="Sengamalay N."/>
            <person name="Ott S."/>
            <person name="Godinez A."/>
            <person name="Nagaraj S."/>
            <person name="Nadendla S."/>
            <person name="Sichtig H."/>
        </authorList>
    </citation>
    <scope>NUCLEOTIDE SEQUENCE [LARGE SCALE GENOMIC DNA]</scope>
    <source>
        <strain evidence="2">FDAARGOS_147</strain>
    </source>
</reference>
<dbReference type="Proteomes" id="UP000060602">
    <property type="component" value="Chromosome"/>
</dbReference>
<organism evidence="1 2">
    <name type="scientific">Alcaligenes xylosoxydans xylosoxydans</name>
    <name type="common">Achromobacter xylosoxidans</name>
    <dbReference type="NCBI Taxonomy" id="85698"/>
    <lineage>
        <taxon>Bacteria</taxon>
        <taxon>Pseudomonadati</taxon>
        <taxon>Pseudomonadota</taxon>
        <taxon>Betaproteobacteria</taxon>
        <taxon>Burkholderiales</taxon>
        <taxon>Alcaligenaceae</taxon>
        <taxon>Achromobacter</taxon>
    </lineage>
</organism>
<name>A0A0X8NY76_ALCXX</name>
<dbReference type="RefSeq" id="WP_061072053.1">
    <property type="nucleotide sequence ID" value="NZ_CP014060.2"/>
</dbReference>
<proteinExistence type="predicted"/>
<dbReference type="EMBL" id="CP014060">
    <property type="protein sequence ID" value="AMG36454.1"/>
    <property type="molecule type" value="Genomic_DNA"/>
</dbReference>
<sequence>MVLFPAPEPRSQRFDLLAGASRQVRLRGGALIVCVSGSLMVAEPPYRSDMPPGRYLPPPMRLNAGESHCLPEGGPLTLTAVGQAQAICLDPPSLLARVAALATGFLGPESKNNRPNALGALHKISK</sequence>
<evidence type="ECO:0008006" key="3">
    <source>
        <dbReference type="Google" id="ProtNLM"/>
    </source>
</evidence>
<evidence type="ECO:0000313" key="2">
    <source>
        <dbReference type="Proteomes" id="UP000060602"/>
    </source>
</evidence>
<gene>
    <name evidence="1" type="ORF">AL504_10720</name>
</gene>
<accession>A0A0X8NY76</accession>